<evidence type="ECO:0000259" key="4">
    <source>
        <dbReference type="SMART" id="SM00322"/>
    </source>
</evidence>
<dbReference type="PANTHER" id="PTHR10627">
    <property type="entry name" value="SCP160"/>
    <property type="match status" value="1"/>
</dbReference>
<keyword evidence="2" id="KW-0694">RNA-binding</keyword>
<dbReference type="Gene3D" id="3.30.1370.10">
    <property type="entry name" value="K Homology domain, type 1"/>
    <property type="match status" value="3"/>
</dbReference>
<evidence type="ECO:0000313" key="6">
    <source>
        <dbReference type="Proteomes" id="UP000270094"/>
    </source>
</evidence>
<sequence>MNICRHSGNSGEERITVTGKKANVEKAIDQLNKIQNELASIIVIEVDIPVKVQARLLGNGRRLISDIEEECGGVHIRFPAEKSESTKVTIRGPKPDAERAQKLLVDLAKDKEVNLHEDTVVAKPEFHRFLIGKGGTKINKMRENYDVRVMFPRETDTDKETIHLLGKKDDVLKVKKELEENIKQLSETVESTIEVDTKHHRHFVMRGAAVLREIQEQNGGVVISFPKMGSDSTTVHIKGSKQCVESAKARIEEIVEDI</sequence>
<feature type="domain" description="K Homology" evidence="4">
    <location>
        <begin position="114"/>
        <end position="183"/>
    </location>
</feature>
<dbReference type="PROSITE" id="PS50084">
    <property type="entry name" value="KH_TYPE_1"/>
    <property type="match status" value="3"/>
</dbReference>
<gene>
    <name evidence="5" type="ORF">SVUK_LOCUS5628</name>
</gene>
<evidence type="ECO:0000256" key="2">
    <source>
        <dbReference type="PROSITE-ProRule" id="PRU00117"/>
    </source>
</evidence>
<dbReference type="OrthoDB" id="5826393at2759"/>
<keyword evidence="6" id="KW-1185">Reference proteome</keyword>
<feature type="coiled-coil region" evidence="3">
    <location>
        <begin position="168"/>
        <end position="195"/>
    </location>
</feature>
<accession>A0A3P7ICL7</accession>
<feature type="domain" description="K Homology" evidence="4">
    <location>
        <begin position="187"/>
        <end position="256"/>
    </location>
</feature>
<dbReference type="SUPFAM" id="SSF54791">
    <property type="entry name" value="Eukaryotic type KH-domain (KH-domain type I)"/>
    <property type="match status" value="3"/>
</dbReference>
<dbReference type="EMBL" id="UYYB01016937">
    <property type="protein sequence ID" value="VDM70630.1"/>
    <property type="molecule type" value="Genomic_DNA"/>
</dbReference>
<proteinExistence type="predicted"/>
<feature type="domain" description="K Homology" evidence="4">
    <location>
        <begin position="40"/>
        <end position="109"/>
    </location>
</feature>
<feature type="non-terminal residue" evidence="5">
    <location>
        <position position="258"/>
    </location>
</feature>
<dbReference type="PANTHER" id="PTHR10627:SF31">
    <property type="entry name" value="DODECA-SATELLITE-BINDING PROTEIN 1, ISOFORM A"/>
    <property type="match status" value="1"/>
</dbReference>
<organism evidence="5 6">
    <name type="scientific">Strongylus vulgaris</name>
    <name type="common">Blood worm</name>
    <dbReference type="NCBI Taxonomy" id="40348"/>
    <lineage>
        <taxon>Eukaryota</taxon>
        <taxon>Metazoa</taxon>
        <taxon>Ecdysozoa</taxon>
        <taxon>Nematoda</taxon>
        <taxon>Chromadorea</taxon>
        <taxon>Rhabditida</taxon>
        <taxon>Rhabditina</taxon>
        <taxon>Rhabditomorpha</taxon>
        <taxon>Strongyloidea</taxon>
        <taxon>Strongylidae</taxon>
        <taxon>Strongylus</taxon>
    </lineage>
</organism>
<evidence type="ECO:0000313" key="5">
    <source>
        <dbReference type="EMBL" id="VDM70630.1"/>
    </source>
</evidence>
<name>A0A3P7ICL7_STRVU</name>
<dbReference type="InterPro" id="IPR004088">
    <property type="entry name" value="KH_dom_type_1"/>
</dbReference>
<dbReference type="SMART" id="SM00322">
    <property type="entry name" value="KH"/>
    <property type="match status" value="3"/>
</dbReference>
<protein>
    <recommendedName>
        <fullName evidence="4">K Homology domain-containing protein</fullName>
    </recommendedName>
</protein>
<dbReference type="AlphaFoldDB" id="A0A3P7ICL7"/>
<dbReference type="InterPro" id="IPR036612">
    <property type="entry name" value="KH_dom_type_1_sf"/>
</dbReference>
<evidence type="ECO:0000256" key="1">
    <source>
        <dbReference type="ARBA" id="ARBA00022737"/>
    </source>
</evidence>
<dbReference type="Proteomes" id="UP000270094">
    <property type="component" value="Unassembled WGS sequence"/>
</dbReference>
<evidence type="ECO:0000256" key="3">
    <source>
        <dbReference type="SAM" id="Coils"/>
    </source>
</evidence>
<dbReference type="GO" id="GO:0003729">
    <property type="term" value="F:mRNA binding"/>
    <property type="evidence" value="ECO:0007669"/>
    <property type="project" value="TreeGrafter"/>
</dbReference>
<dbReference type="InterPro" id="IPR004087">
    <property type="entry name" value="KH_dom"/>
</dbReference>
<keyword evidence="3" id="KW-0175">Coiled coil</keyword>
<keyword evidence="1" id="KW-0677">Repeat</keyword>
<reference evidence="5 6" key="1">
    <citation type="submission" date="2018-11" db="EMBL/GenBank/DDBJ databases">
        <authorList>
            <consortium name="Pathogen Informatics"/>
        </authorList>
    </citation>
    <scope>NUCLEOTIDE SEQUENCE [LARGE SCALE GENOMIC DNA]</scope>
</reference>
<dbReference type="Pfam" id="PF00013">
    <property type="entry name" value="KH_1"/>
    <property type="match status" value="3"/>
</dbReference>